<dbReference type="EMBL" id="JQ844296">
    <property type="protein sequence ID" value="AGS54395.1"/>
    <property type="molecule type" value="Genomic_DNA"/>
</dbReference>
<name>A0A806K360_9BACT</name>
<organism evidence="1">
    <name type="scientific">uncultured bacterium contig00104</name>
    <dbReference type="NCBI Taxonomy" id="1181571"/>
    <lineage>
        <taxon>Bacteria</taxon>
        <taxon>environmental samples</taxon>
    </lineage>
</organism>
<sequence length="38" mass="4569">MFFYLKPYMENIEKSTFALSCNDFSRVFSAFFYINALI</sequence>
<proteinExistence type="predicted"/>
<reference evidence="1" key="1">
    <citation type="submission" date="2012-03" db="EMBL/GenBank/DDBJ databases">
        <title>Functional metagenomics reveals considerable lignocellulase gene clusters in the gut microbiome of a wood-feeding higher termite.</title>
        <authorList>
            <person name="Liu N."/>
        </authorList>
    </citation>
    <scope>NUCLEOTIDE SEQUENCE</scope>
</reference>
<dbReference type="AlphaFoldDB" id="A0A806K360"/>
<accession>A0A806K360</accession>
<protein>
    <submittedName>
        <fullName evidence="1">Uncharacterized protein</fullName>
    </submittedName>
</protein>
<evidence type="ECO:0000313" key="1">
    <source>
        <dbReference type="EMBL" id="AGS54395.1"/>
    </source>
</evidence>